<evidence type="ECO:0000256" key="7">
    <source>
        <dbReference type="ARBA" id="ARBA00023015"/>
    </source>
</evidence>
<reference evidence="12" key="1">
    <citation type="submission" date="2016-05" db="EMBL/GenBank/DDBJ databases">
        <title>Comparative genomics of biotechnologically important yeasts.</title>
        <authorList>
            <consortium name="DOE Joint Genome Institute"/>
            <person name="Riley R."/>
            <person name="Haridas S."/>
            <person name="Wolfe K.H."/>
            <person name="Lopes M.R."/>
            <person name="Hittinger C.T."/>
            <person name="Goker M."/>
            <person name="Salamov A."/>
            <person name="Wisecaver J."/>
            <person name="Long T.M."/>
            <person name="Aerts A.L."/>
            <person name="Barry K."/>
            <person name="Choi C."/>
            <person name="Clum A."/>
            <person name="Coughlan A.Y."/>
            <person name="Deshpande S."/>
            <person name="Douglass A.P."/>
            <person name="Hanson S.J."/>
            <person name="Klenk H.-P."/>
            <person name="Labutti K."/>
            <person name="Lapidus A."/>
            <person name="Lindquist E."/>
            <person name="Lipzen A."/>
            <person name="Meier-Kolthoff J.P."/>
            <person name="Ohm R.A."/>
            <person name="Otillar R.P."/>
            <person name="Pangilinan J."/>
            <person name="Peng Y."/>
            <person name="Rokas A."/>
            <person name="Rosa C.A."/>
            <person name="Scheuner C."/>
            <person name="Sibirny A.A."/>
            <person name="Slot J.C."/>
            <person name="Stielow J.B."/>
            <person name="Sun H."/>
            <person name="Kurtzman C.P."/>
            <person name="Blackwell M."/>
            <person name="Grigoriev I.V."/>
            <person name="Jeffries T.W."/>
        </authorList>
    </citation>
    <scope>NUCLEOTIDE SEQUENCE [LARGE SCALE GENOMIC DNA]</scope>
    <source>
        <strain evidence="12">DSM 1968</strain>
    </source>
</reference>
<dbReference type="GO" id="GO:0045944">
    <property type="term" value="P:positive regulation of transcription by RNA polymerase II"/>
    <property type="evidence" value="ECO:0007669"/>
    <property type="project" value="EnsemblFungi"/>
</dbReference>
<dbReference type="FunCoup" id="A0A1D2VNJ4">
    <property type="interactions" value="30"/>
</dbReference>
<keyword evidence="6" id="KW-0156">Chromatin regulator</keyword>
<dbReference type="STRING" id="1344418.A0A1D2VNJ4"/>
<dbReference type="InParanoid" id="A0A1D2VNJ4"/>
<keyword evidence="5" id="KW-0378">Hydrolase</keyword>
<evidence type="ECO:0000256" key="6">
    <source>
        <dbReference type="ARBA" id="ARBA00022853"/>
    </source>
</evidence>
<dbReference type="InterPro" id="IPR037138">
    <property type="entry name" value="His_deacetylse_dom_sf"/>
</dbReference>
<evidence type="ECO:0000256" key="2">
    <source>
        <dbReference type="ARBA" id="ARBA00006457"/>
    </source>
</evidence>
<name>A0A1D2VNJ4_9ASCO</name>
<accession>A0A1D2VNJ4</accession>
<dbReference type="PANTHER" id="PTHR10625">
    <property type="entry name" value="HISTONE DEACETYLASE HDAC1-RELATED"/>
    <property type="match status" value="1"/>
</dbReference>
<proteinExistence type="inferred from homology"/>
<keyword evidence="7" id="KW-0805">Transcription regulation</keyword>
<dbReference type="OrthoDB" id="73273at2759"/>
<dbReference type="Gene3D" id="3.40.800.20">
    <property type="entry name" value="Histone deacetylase domain"/>
    <property type="match status" value="1"/>
</dbReference>
<organism evidence="11 12">
    <name type="scientific">Ascoidea rubescens DSM 1968</name>
    <dbReference type="NCBI Taxonomy" id="1344418"/>
    <lineage>
        <taxon>Eukaryota</taxon>
        <taxon>Fungi</taxon>
        <taxon>Dikarya</taxon>
        <taxon>Ascomycota</taxon>
        <taxon>Saccharomycotina</taxon>
        <taxon>Saccharomycetes</taxon>
        <taxon>Ascoideaceae</taxon>
        <taxon>Ascoidea</taxon>
    </lineage>
</organism>
<dbReference type="GO" id="GO:0000118">
    <property type="term" value="C:histone deacetylase complex"/>
    <property type="evidence" value="ECO:0007669"/>
    <property type="project" value="EnsemblFungi"/>
</dbReference>
<evidence type="ECO:0000256" key="4">
    <source>
        <dbReference type="ARBA" id="ARBA00022491"/>
    </source>
</evidence>
<dbReference type="InterPro" id="IPR023696">
    <property type="entry name" value="Ureohydrolase_dom_sf"/>
</dbReference>
<feature type="non-terminal residue" evidence="11">
    <location>
        <position position="1"/>
    </location>
</feature>
<evidence type="ECO:0000313" key="11">
    <source>
        <dbReference type="EMBL" id="ODV63173.1"/>
    </source>
</evidence>
<evidence type="ECO:0000256" key="3">
    <source>
        <dbReference type="ARBA" id="ARBA00012111"/>
    </source>
</evidence>
<dbReference type="Pfam" id="PF00850">
    <property type="entry name" value="Hist_deacetyl"/>
    <property type="match status" value="1"/>
</dbReference>
<evidence type="ECO:0000313" key="12">
    <source>
        <dbReference type="Proteomes" id="UP000095038"/>
    </source>
</evidence>
<evidence type="ECO:0000259" key="10">
    <source>
        <dbReference type="Pfam" id="PF00850"/>
    </source>
</evidence>
<dbReference type="EC" id="3.5.1.98" evidence="3"/>
<evidence type="ECO:0000256" key="5">
    <source>
        <dbReference type="ARBA" id="ARBA00022801"/>
    </source>
</evidence>
<comment type="subcellular location">
    <subcellularLocation>
        <location evidence="1">Nucleus</location>
    </subcellularLocation>
</comment>
<feature type="non-terminal residue" evidence="11">
    <location>
        <position position="361"/>
    </location>
</feature>
<sequence>ILNLLPSNRNRLSMVMSLIKAFELDQYFKQIQVKNTNKVELCKFHDKDYINFLLMERVDIDSDFDSLSDDDDDDDDSIIHDHELYDTDKKRLILKHYGLIYDSPLFPFLPEYVKILGGSTLQCAKWIINKYKKNEKSQIIGVNWIGGRHHGKKSKAAGFCYINDINLGIIKLRTMFPKIVYIDFDLHYGDGVSQAFQFSQNVLTISLHRFDGRFFYPGTGGLHEQGKGPGLEYMVNLPLNKGLNDESLLKLYNEIIEPTVKRYRPNIMVIQFGCDGHFSDEHKQWNLTYKGYGDVLEKLIELKINMMVLGGGGYNNKSVSKCWTYLTAIIAGKRLEADKDWDLIPDHEYIEEYEKDSFMFW</sequence>
<gene>
    <name evidence="11" type="ORF">ASCRUDRAFT_19609</name>
</gene>
<evidence type="ECO:0000256" key="8">
    <source>
        <dbReference type="ARBA" id="ARBA00023163"/>
    </source>
</evidence>
<dbReference type="GeneID" id="30963232"/>
<keyword evidence="4" id="KW-0678">Repressor</keyword>
<dbReference type="AlphaFoldDB" id="A0A1D2VNJ4"/>
<keyword evidence="12" id="KW-1185">Reference proteome</keyword>
<dbReference type="Proteomes" id="UP000095038">
    <property type="component" value="Unassembled WGS sequence"/>
</dbReference>
<dbReference type="GO" id="GO:0031507">
    <property type="term" value="P:heterochromatin formation"/>
    <property type="evidence" value="ECO:0007669"/>
    <property type="project" value="TreeGrafter"/>
</dbReference>
<dbReference type="GO" id="GO:0141221">
    <property type="term" value="F:histone deacetylase activity, hydrolytic mechanism"/>
    <property type="evidence" value="ECO:0007669"/>
    <property type="project" value="UniProtKB-EC"/>
</dbReference>
<dbReference type="EMBL" id="KV454476">
    <property type="protein sequence ID" value="ODV63173.1"/>
    <property type="molecule type" value="Genomic_DNA"/>
</dbReference>
<keyword evidence="8" id="KW-0804">Transcription</keyword>
<feature type="domain" description="Histone deacetylase" evidence="10">
    <location>
        <begin position="6"/>
        <end position="329"/>
    </location>
</feature>
<dbReference type="RefSeq" id="XP_020049480.1">
    <property type="nucleotide sequence ID" value="XM_020189596.1"/>
</dbReference>
<evidence type="ECO:0000256" key="1">
    <source>
        <dbReference type="ARBA" id="ARBA00004123"/>
    </source>
</evidence>
<dbReference type="PRINTS" id="PR01270">
    <property type="entry name" value="HDASUPER"/>
</dbReference>
<dbReference type="InterPro" id="IPR000286">
    <property type="entry name" value="HDACs"/>
</dbReference>
<dbReference type="PANTHER" id="PTHR10625:SF14">
    <property type="entry name" value="HISTONE DEACETYLASE 8"/>
    <property type="match status" value="1"/>
</dbReference>
<keyword evidence="9" id="KW-0539">Nucleus</keyword>
<dbReference type="SUPFAM" id="SSF52768">
    <property type="entry name" value="Arginase/deacetylase"/>
    <property type="match status" value="1"/>
</dbReference>
<dbReference type="InterPro" id="IPR023801">
    <property type="entry name" value="His_deacetylse_dom"/>
</dbReference>
<comment type="similarity">
    <text evidence="2">Belongs to the histone deacetylase family. HD type 1 subfamily.</text>
</comment>
<protein>
    <recommendedName>
        <fullName evidence="3">histone deacetylase</fullName>
        <ecNumber evidence="3">3.5.1.98</ecNumber>
    </recommendedName>
</protein>
<evidence type="ECO:0000256" key="9">
    <source>
        <dbReference type="ARBA" id="ARBA00023242"/>
    </source>
</evidence>